<accession>A0A8X6HFJ7</accession>
<evidence type="ECO:0000313" key="2">
    <source>
        <dbReference type="Proteomes" id="UP000887116"/>
    </source>
</evidence>
<reference evidence="1" key="1">
    <citation type="submission" date="2020-07" db="EMBL/GenBank/DDBJ databases">
        <title>Multicomponent nature underlies the extraordinary mechanical properties of spider dragline silk.</title>
        <authorList>
            <person name="Kono N."/>
            <person name="Nakamura H."/>
            <person name="Mori M."/>
            <person name="Yoshida Y."/>
            <person name="Ohtoshi R."/>
            <person name="Malay A.D."/>
            <person name="Moran D.A.P."/>
            <person name="Tomita M."/>
            <person name="Numata K."/>
            <person name="Arakawa K."/>
        </authorList>
    </citation>
    <scope>NUCLEOTIDE SEQUENCE</scope>
</reference>
<organism evidence="1 2">
    <name type="scientific">Trichonephila clavata</name>
    <name type="common">Joro spider</name>
    <name type="synonym">Nephila clavata</name>
    <dbReference type="NCBI Taxonomy" id="2740835"/>
    <lineage>
        <taxon>Eukaryota</taxon>
        <taxon>Metazoa</taxon>
        <taxon>Ecdysozoa</taxon>
        <taxon>Arthropoda</taxon>
        <taxon>Chelicerata</taxon>
        <taxon>Arachnida</taxon>
        <taxon>Araneae</taxon>
        <taxon>Araneomorphae</taxon>
        <taxon>Entelegynae</taxon>
        <taxon>Araneoidea</taxon>
        <taxon>Nephilidae</taxon>
        <taxon>Trichonephila</taxon>
    </lineage>
</organism>
<protein>
    <submittedName>
        <fullName evidence="1">Uncharacterized protein</fullName>
    </submittedName>
</protein>
<sequence length="83" mass="9448">MTVTRREIVGIVAQQRLNLSPDCHLSAARILKPNNFESTLKYHICRNINFALGTPRETPSTKSLTNDFYFQLTTPGTEDPFSY</sequence>
<keyword evidence="2" id="KW-1185">Reference proteome</keyword>
<comment type="caution">
    <text evidence="1">The sequence shown here is derived from an EMBL/GenBank/DDBJ whole genome shotgun (WGS) entry which is preliminary data.</text>
</comment>
<dbReference type="EMBL" id="BMAO01035216">
    <property type="protein sequence ID" value="GFR02119.1"/>
    <property type="molecule type" value="Genomic_DNA"/>
</dbReference>
<evidence type="ECO:0000313" key="1">
    <source>
        <dbReference type="EMBL" id="GFR02119.1"/>
    </source>
</evidence>
<dbReference type="AlphaFoldDB" id="A0A8X6HFJ7"/>
<gene>
    <name evidence="1" type="ORF">TNCT_24911</name>
</gene>
<proteinExistence type="predicted"/>
<name>A0A8X6HFJ7_TRICU</name>
<dbReference type="Proteomes" id="UP000887116">
    <property type="component" value="Unassembled WGS sequence"/>
</dbReference>